<keyword evidence="1" id="KW-0378">Hydrolase</keyword>
<organism evidence="1 2">
    <name type="scientific">Leucobacter soli</name>
    <dbReference type="NCBI Taxonomy" id="2812850"/>
    <lineage>
        <taxon>Bacteria</taxon>
        <taxon>Bacillati</taxon>
        <taxon>Actinomycetota</taxon>
        <taxon>Actinomycetes</taxon>
        <taxon>Micrococcales</taxon>
        <taxon>Microbacteriaceae</taxon>
        <taxon>Leucobacter</taxon>
    </lineage>
</organism>
<dbReference type="InterPro" id="IPR006379">
    <property type="entry name" value="HAD-SF_hydro_IIB"/>
</dbReference>
<dbReference type="RefSeq" id="WP_218115329.1">
    <property type="nucleotide sequence ID" value="NZ_CAJVAP010000017.1"/>
</dbReference>
<accession>A0A916K122</accession>
<dbReference type="Pfam" id="PF08282">
    <property type="entry name" value="Hydrolase_3"/>
    <property type="match status" value="1"/>
</dbReference>
<dbReference type="NCBIfam" id="TIGR01484">
    <property type="entry name" value="HAD-SF-IIB"/>
    <property type="match status" value="1"/>
</dbReference>
<dbReference type="PANTHER" id="PTHR10000">
    <property type="entry name" value="PHOSPHOSERINE PHOSPHATASE"/>
    <property type="match status" value="1"/>
</dbReference>
<dbReference type="AlphaFoldDB" id="A0A916K122"/>
<proteinExistence type="predicted"/>
<dbReference type="EMBL" id="CAJVAP010000017">
    <property type="protein sequence ID" value="CAG7613071.1"/>
    <property type="molecule type" value="Genomic_DNA"/>
</dbReference>
<dbReference type="Proteomes" id="UP000693892">
    <property type="component" value="Unassembled WGS sequence"/>
</dbReference>
<evidence type="ECO:0000313" key="2">
    <source>
        <dbReference type="Proteomes" id="UP000693892"/>
    </source>
</evidence>
<dbReference type="GO" id="GO:0005829">
    <property type="term" value="C:cytosol"/>
    <property type="evidence" value="ECO:0007669"/>
    <property type="project" value="TreeGrafter"/>
</dbReference>
<gene>
    <name evidence="1" type="ORF">LEUCIP111803_01651</name>
</gene>
<dbReference type="EC" id="3.1.3.-" evidence="1"/>
<sequence length="276" mass="30312">MRVSKQDRHLIALDLDGTVLHHDSTMDAEVADSIRALADAGHEIVIATGRSVDATLPVVEELRIRPTWVVACNGAVTLKRDTLADRAYRKEYVETFDPSEVLRRIRSRLVTARFGVETPEGEFLFTENIPASTLPGRKREVPFDELLKVQATRMVVVSPDHVLEDFLALVDTMGLTRVSYAIGFTAWLDIAPEGVSKESALEVVRARLDIPRSHVFAAGDGHNDIQMLRWAGRHGESVAMGQAADDVKVHATRVTGTVEDGGLAAAFRHRFAALLG</sequence>
<dbReference type="PANTHER" id="PTHR10000:SF8">
    <property type="entry name" value="HAD SUPERFAMILY HYDROLASE-LIKE, TYPE 3"/>
    <property type="match status" value="1"/>
</dbReference>
<dbReference type="GO" id="GO:0016791">
    <property type="term" value="F:phosphatase activity"/>
    <property type="evidence" value="ECO:0007669"/>
    <property type="project" value="TreeGrafter"/>
</dbReference>
<comment type="caution">
    <text evidence="1">The sequence shown here is derived from an EMBL/GenBank/DDBJ whole genome shotgun (WGS) entry which is preliminary data.</text>
</comment>
<keyword evidence="2" id="KW-1185">Reference proteome</keyword>
<evidence type="ECO:0000313" key="1">
    <source>
        <dbReference type="EMBL" id="CAG7613071.1"/>
    </source>
</evidence>
<name>A0A916K122_9MICO</name>
<protein>
    <submittedName>
        <fullName evidence="1">Phosphatase</fullName>
        <ecNumber evidence="1">3.1.3.-</ecNumber>
    </submittedName>
</protein>
<dbReference type="GO" id="GO:0000287">
    <property type="term" value="F:magnesium ion binding"/>
    <property type="evidence" value="ECO:0007669"/>
    <property type="project" value="TreeGrafter"/>
</dbReference>
<reference evidence="1" key="1">
    <citation type="submission" date="2021-06" db="EMBL/GenBank/DDBJ databases">
        <authorList>
            <person name="Criscuolo A."/>
        </authorList>
    </citation>
    <scope>NUCLEOTIDE SEQUENCE</scope>
    <source>
        <strain evidence="1">CIP111803</strain>
    </source>
</reference>